<comment type="similarity">
    <text evidence="4 7">Belongs to the glucosamine/galactosamine-6-phosphate isomerase family. 6-phosphogluconolactonase subfamily.</text>
</comment>
<dbReference type="EMBL" id="VIKS01000003">
    <property type="protein sequence ID" value="TQV88933.1"/>
    <property type="molecule type" value="Genomic_DNA"/>
</dbReference>
<evidence type="ECO:0000259" key="8">
    <source>
        <dbReference type="Pfam" id="PF01182"/>
    </source>
</evidence>
<evidence type="ECO:0000256" key="1">
    <source>
        <dbReference type="ARBA" id="ARBA00000832"/>
    </source>
</evidence>
<dbReference type="InterPro" id="IPR006148">
    <property type="entry name" value="Glc/Gal-6P_isomerase"/>
</dbReference>
<evidence type="ECO:0000256" key="7">
    <source>
        <dbReference type="RuleBase" id="RU365095"/>
    </source>
</evidence>
<comment type="catalytic activity">
    <reaction evidence="1 7">
        <text>6-phospho-D-glucono-1,5-lactone + H2O = 6-phospho-D-gluconate + H(+)</text>
        <dbReference type="Rhea" id="RHEA:12556"/>
        <dbReference type="ChEBI" id="CHEBI:15377"/>
        <dbReference type="ChEBI" id="CHEBI:15378"/>
        <dbReference type="ChEBI" id="CHEBI:57955"/>
        <dbReference type="ChEBI" id="CHEBI:58759"/>
        <dbReference type="EC" id="3.1.1.31"/>
    </reaction>
</comment>
<evidence type="ECO:0000256" key="6">
    <source>
        <dbReference type="ARBA" id="ARBA00020337"/>
    </source>
</evidence>
<evidence type="ECO:0000313" key="10">
    <source>
        <dbReference type="Proteomes" id="UP000315439"/>
    </source>
</evidence>
<dbReference type="SUPFAM" id="SSF100950">
    <property type="entry name" value="NagB/RpiA/CoA transferase-like"/>
    <property type="match status" value="1"/>
</dbReference>
<evidence type="ECO:0000313" key="9">
    <source>
        <dbReference type="EMBL" id="TQV88933.1"/>
    </source>
</evidence>
<evidence type="ECO:0000256" key="2">
    <source>
        <dbReference type="ARBA" id="ARBA00002681"/>
    </source>
</evidence>
<dbReference type="PANTHER" id="PTHR11054">
    <property type="entry name" value="6-PHOSPHOGLUCONOLACTONASE"/>
    <property type="match status" value="1"/>
</dbReference>
<accession>A0A545UHP5</accession>
<protein>
    <recommendedName>
        <fullName evidence="6 7">6-phosphogluconolactonase</fullName>
        <shortName evidence="7">6PGL</shortName>
        <ecNumber evidence="5 7">3.1.1.31</ecNumber>
    </recommendedName>
</protein>
<comment type="caution">
    <text evidence="9">The sequence shown here is derived from an EMBL/GenBank/DDBJ whole genome shotgun (WGS) entry which is preliminary data.</text>
</comment>
<dbReference type="InterPro" id="IPR005900">
    <property type="entry name" value="6-phosphogluconolactonase_DevB"/>
</dbReference>
<dbReference type="PANTHER" id="PTHR11054:SF0">
    <property type="entry name" value="6-PHOSPHOGLUCONOLACTONASE"/>
    <property type="match status" value="1"/>
</dbReference>
<organism evidence="9 10">
    <name type="scientific">Aliikangiella coralliicola</name>
    <dbReference type="NCBI Taxonomy" id="2592383"/>
    <lineage>
        <taxon>Bacteria</taxon>
        <taxon>Pseudomonadati</taxon>
        <taxon>Pseudomonadota</taxon>
        <taxon>Gammaproteobacteria</taxon>
        <taxon>Oceanospirillales</taxon>
        <taxon>Pleioneaceae</taxon>
        <taxon>Aliikangiella</taxon>
    </lineage>
</organism>
<dbReference type="CDD" id="cd01400">
    <property type="entry name" value="6PGL"/>
    <property type="match status" value="1"/>
</dbReference>
<dbReference type="UniPathway" id="UPA00115">
    <property type="reaction ID" value="UER00409"/>
</dbReference>
<dbReference type="Gene3D" id="3.40.50.1360">
    <property type="match status" value="1"/>
</dbReference>
<sequence length="237" mass="26657">MTKLIERFFDDQQTMQKSLLANTEYQLEKAIQQRSEATLMVSGGSTPKPLYQSLSNTNVAWNKVTVAMVDERWVAEDSEASNERFIRLNLLRNRARNSRLVKMKLPKEQATLAEEVVNRQYQAIKAPYDVTILGMGNDGHTASLFPDAQGIEEALTSKERLCSAINAKASDVTGEFTERMTLTLNAISNSRLIKLLITGQDKLNTYKKAIAGQDIFEMPIRAVLQQSQTPVIVYWAP</sequence>
<dbReference type="AlphaFoldDB" id="A0A545UHP5"/>
<dbReference type="GO" id="GO:0006098">
    <property type="term" value="P:pentose-phosphate shunt"/>
    <property type="evidence" value="ECO:0007669"/>
    <property type="project" value="UniProtKB-UniPathway"/>
</dbReference>
<dbReference type="NCBIfam" id="TIGR01198">
    <property type="entry name" value="pgl"/>
    <property type="match status" value="1"/>
</dbReference>
<dbReference type="InterPro" id="IPR037171">
    <property type="entry name" value="NagB/RpiA_transferase-like"/>
</dbReference>
<dbReference type="GO" id="GO:0017057">
    <property type="term" value="F:6-phosphogluconolactonase activity"/>
    <property type="evidence" value="ECO:0007669"/>
    <property type="project" value="UniProtKB-UniRule"/>
</dbReference>
<keyword evidence="7 9" id="KW-0378">Hydrolase</keyword>
<comment type="function">
    <text evidence="2 7">Hydrolysis of 6-phosphogluconolactone to 6-phosphogluconate.</text>
</comment>
<evidence type="ECO:0000256" key="3">
    <source>
        <dbReference type="ARBA" id="ARBA00004961"/>
    </source>
</evidence>
<dbReference type="Proteomes" id="UP000315439">
    <property type="component" value="Unassembled WGS sequence"/>
</dbReference>
<proteinExistence type="inferred from homology"/>
<comment type="pathway">
    <text evidence="3 7">Carbohydrate degradation; pentose phosphate pathway; D-ribulose 5-phosphate from D-glucose 6-phosphate (oxidative stage): step 2/3.</text>
</comment>
<dbReference type="OrthoDB" id="9810967at2"/>
<dbReference type="RefSeq" id="WP_142892418.1">
    <property type="nucleotide sequence ID" value="NZ_ML660161.1"/>
</dbReference>
<keyword evidence="10" id="KW-1185">Reference proteome</keyword>
<dbReference type="EC" id="3.1.1.31" evidence="5 7"/>
<evidence type="ECO:0000256" key="4">
    <source>
        <dbReference type="ARBA" id="ARBA00010662"/>
    </source>
</evidence>
<dbReference type="GO" id="GO:0005975">
    <property type="term" value="P:carbohydrate metabolic process"/>
    <property type="evidence" value="ECO:0007669"/>
    <property type="project" value="UniProtKB-UniRule"/>
</dbReference>
<evidence type="ECO:0000256" key="5">
    <source>
        <dbReference type="ARBA" id="ARBA00013198"/>
    </source>
</evidence>
<name>A0A545UHP5_9GAMM</name>
<feature type="domain" description="Glucosamine/galactosamine-6-phosphate isomerase" evidence="8">
    <location>
        <begin position="11"/>
        <end position="227"/>
    </location>
</feature>
<dbReference type="InterPro" id="IPR039104">
    <property type="entry name" value="6PGL"/>
</dbReference>
<reference evidence="9 10" key="1">
    <citation type="submission" date="2019-07" db="EMBL/GenBank/DDBJ databases">
        <title>Draft genome for Aliikangiella sp. M105.</title>
        <authorList>
            <person name="Wang G."/>
        </authorList>
    </citation>
    <scope>NUCLEOTIDE SEQUENCE [LARGE SCALE GENOMIC DNA]</scope>
    <source>
        <strain evidence="9 10">M105</strain>
    </source>
</reference>
<gene>
    <name evidence="7 9" type="primary">pgl</name>
    <name evidence="9" type="ORF">FLL46_05200</name>
</gene>
<dbReference type="Pfam" id="PF01182">
    <property type="entry name" value="Glucosamine_iso"/>
    <property type="match status" value="1"/>
</dbReference>